<dbReference type="EnsemblPlants" id="PGSC0003DMT400091432">
    <property type="protein sequence ID" value="PGSC0003DMT400091432"/>
    <property type="gene ID" value="PGSC0003DMG400041003"/>
</dbReference>
<sequence length="54" mass="6176">MQIQVTRINIHSIVDPVELQSCWRNVEPHEQVVPNAPEVQPQGKVTNAEFREAI</sequence>
<dbReference type="HOGENOM" id="CLU_190260_0_0_1"/>
<dbReference type="PaxDb" id="4113-PGSC0003DMT400091432"/>
<dbReference type="Gramene" id="PGSC0003DMT400091432">
    <property type="protein sequence ID" value="PGSC0003DMT400091432"/>
    <property type="gene ID" value="PGSC0003DMG400041003"/>
</dbReference>
<name>M1DMK9_SOLTU</name>
<dbReference type="AlphaFoldDB" id="M1DMK9"/>
<dbReference type="Proteomes" id="UP000011115">
    <property type="component" value="Unassembled WGS sequence"/>
</dbReference>
<protein>
    <submittedName>
        <fullName evidence="1">Uncharacterized protein</fullName>
    </submittedName>
</protein>
<reference evidence="2" key="1">
    <citation type="journal article" date="2011" name="Nature">
        <title>Genome sequence and analysis of the tuber crop potato.</title>
        <authorList>
            <consortium name="The Potato Genome Sequencing Consortium"/>
        </authorList>
    </citation>
    <scope>NUCLEOTIDE SEQUENCE [LARGE SCALE GENOMIC DNA]</scope>
    <source>
        <strain evidence="2">cv. DM1-3 516 R44</strain>
    </source>
</reference>
<proteinExistence type="predicted"/>
<evidence type="ECO:0000313" key="1">
    <source>
        <dbReference type="EnsemblPlants" id="PGSC0003DMT400091432"/>
    </source>
</evidence>
<keyword evidence="2" id="KW-1185">Reference proteome</keyword>
<evidence type="ECO:0000313" key="2">
    <source>
        <dbReference type="Proteomes" id="UP000011115"/>
    </source>
</evidence>
<organism evidence="1 2">
    <name type="scientific">Solanum tuberosum</name>
    <name type="common">Potato</name>
    <dbReference type="NCBI Taxonomy" id="4113"/>
    <lineage>
        <taxon>Eukaryota</taxon>
        <taxon>Viridiplantae</taxon>
        <taxon>Streptophyta</taxon>
        <taxon>Embryophyta</taxon>
        <taxon>Tracheophyta</taxon>
        <taxon>Spermatophyta</taxon>
        <taxon>Magnoliopsida</taxon>
        <taxon>eudicotyledons</taxon>
        <taxon>Gunneridae</taxon>
        <taxon>Pentapetalae</taxon>
        <taxon>asterids</taxon>
        <taxon>lamiids</taxon>
        <taxon>Solanales</taxon>
        <taxon>Solanaceae</taxon>
        <taxon>Solanoideae</taxon>
        <taxon>Solaneae</taxon>
        <taxon>Solanum</taxon>
    </lineage>
</organism>
<reference evidence="1" key="2">
    <citation type="submission" date="2015-06" db="UniProtKB">
        <authorList>
            <consortium name="EnsemblPlants"/>
        </authorList>
    </citation>
    <scope>IDENTIFICATION</scope>
    <source>
        <strain evidence="1">DM1-3 516 R44</strain>
    </source>
</reference>
<accession>M1DMK9</accession>
<dbReference type="InParanoid" id="M1DMK9"/>